<evidence type="ECO:0000313" key="2">
    <source>
        <dbReference type="Proteomes" id="UP000821866"/>
    </source>
</evidence>
<dbReference type="VEuPathDB" id="VectorBase:LOC119178162"/>
<dbReference type="AlphaFoldDB" id="A0A9J6F2N5"/>
<dbReference type="EMBL" id="JABSTU010000001">
    <property type="protein sequence ID" value="KAH8040823.1"/>
    <property type="molecule type" value="Genomic_DNA"/>
</dbReference>
<comment type="caution">
    <text evidence="1">The sequence shown here is derived from an EMBL/GenBank/DDBJ whole genome shotgun (WGS) entry which is preliminary data.</text>
</comment>
<dbReference type="Proteomes" id="UP000821866">
    <property type="component" value="Chromosome 1"/>
</dbReference>
<protein>
    <submittedName>
        <fullName evidence="1">Uncharacterized protein</fullName>
    </submittedName>
</protein>
<name>A0A9J6F2N5_RHIMP</name>
<gene>
    <name evidence="1" type="ORF">HPB51_012993</name>
</gene>
<reference evidence="1" key="2">
    <citation type="submission" date="2021-09" db="EMBL/GenBank/DDBJ databases">
        <authorList>
            <person name="Jia N."/>
            <person name="Wang J."/>
            <person name="Shi W."/>
            <person name="Du L."/>
            <person name="Sun Y."/>
            <person name="Zhan W."/>
            <person name="Jiang J."/>
            <person name="Wang Q."/>
            <person name="Zhang B."/>
            <person name="Ji P."/>
            <person name="Sakyi L.B."/>
            <person name="Cui X."/>
            <person name="Yuan T."/>
            <person name="Jiang B."/>
            <person name="Yang W."/>
            <person name="Lam T.T.-Y."/>
            <person name="Chang Q."/>
            <person name="Ding S."/>
            <person name="Wang X."/>
            <person name="Zhu J."/>
            <person name="Ruan X."/>
            <person name="Zhao L."/>
            <person name="Wei J."/>
            <person name="Que T."/>
            <person name="Du C."/>
            <person name="Cheng J."/>
            <person name="Dai P."/>
            <person name="Han X."/>
            <person name="Huang E."/>
            <person name="Gao Y."/>
            <person name="Liu J."/>
            <person name="Shao H."/>
            <person name="Ye R."/>
            <person name="Li L."/>
            <person name="Wei W."/>
            <person name="Wang X."/>
            <person name="Wang C."/>
            <person name="Huo Q."/>
            <person name="Li W."/>
            <person name="Guo W."/>
            <person name="Chen H."/>
            <person name="Chen S."/>
            <person name="Zhou L."/>
            <person name="Zhou L."/>
            <person name="Ni X."/>
            <person name="Tian J."/>
            <person name="Zhou Y."/>
            <person name="Sheng Y."/>
            <person name="Liu T."/>
            <person name="Pan Y."/>
            <person name="Xia L."/>
            <person name="Li J."/>
            <person name="Zhao F."/>
            <person name="Cao W."/>
        </authorList>
    </citation>
    <scope>NUCLEOTIDE SEQUENCE</scope>
    <source>
        <strain evidence="1">Rmic-2018</strain>
        <tissue evidence="1">Larvae</tissue>
    </source>
</reference>
<proteinExistence type="predicted"/>
<keyword evidence="2" id="KW-1185">Reference proteome</keyword>
<accession>A0A9J6F2N5</accession>
<reference evidence="1" key="1">
    <citation type="journal article" date="2020" name="Cell">
        <title>Large-Scale Comparative Analyses of Tick Genomes Elucidate Their Genetic Diversity and Vector Capacities.</title>
        <authorList>
            <consortium name="Tick Genome and Microbiome Consortium (TIGMIC)"/>
            <person name="Jia N."/>
            <person name="Wang J."/>
            <person name="Shi W."/>
            <person name="Du L."/>
            <person name="Sun Y."/>
            <person name="Zhan W."/>
            <person name="Jiang J.F."/>
            <person name="Wang Q."/>
            <person name="Zhang B."/>
            <person name="Ji P."/>
            <person name="Bell-Sakyi L."/>
            <person name="Cui X.M."/>
            <person name="Yuan T.T."/>
            <person name="Jiang B.G."/>
            <person name="Yang W.F."/>
            <person name="Lam T.T."/>
            <person name="Chang Q.C."/>
            <person name="Ding S.J."/>
            <person name="Wang X.J."/>
            <person name="Zhu J.G."/>
            <person name="Ruan X.D."/>
            <person name="Zhao L."/>
            <person name="Wei J.T."/>
            <person name="Ye R.Z."/>
            <person name="Que T.C."/>
            <person name="Du C.H."/>
            <person name="Zhou Y.H."/>
            <person name="Cheng J.X."/>
            <person name="Dai P.F."/>
            <person name="Guo W.B."/>
            <person name="Han X.H."/>
            <person name="Huang E.J."/>
            <person name="Li L.F."/>
            <person name="Wei W."/>
            <person name="Gao Y.C."/>
            <person name="Liu J.Z."/>
            <person name="Shao H.Z."/>
            <person name="Wang X."/>
            <person name="Wang C.C."/>
            <person name="Yang T.C."/>
            <person name="Huo Q.B."/>
            <person name="Li W."/>
            <person name="Chen H.Y."/>
            <person name="Chen S.E."/>
            <person name="Zhou L.G."/>
            <person name="Ni X.B."/>
            <person name="Tian J.H."/>
            <person name="Sheng Y."/>
            <person name="Liu T."/>
            <person name="Pan Y.S."/>
            <person name="Xia L.Y."/>
            <person name="Li J."/>
            <person name="Zhao F."/>
            <person name="Cao W.C."/>
        </authorList>
    </citation>
    <scope>NUCLEOTIDE SEQUENCE</scope>
    <source>
        <strain evidence="1">Rmic-2018</strain>
    </source>
</reference>
<sequence length="120" mass="13243">MASMRCQQVGKKDQLGKLCSVLTHCVVAAPCPTRAEDLKPYIKEINTVAHFIKSLWTLSEVALRKTLDVVSTILTNSEDQFSPPLAAVVERCGDSLDGGRQQWQGGLDDAISNLRKFVQR</sequence>
<evidence type="ECO:0000313" key="1">
    <source>
        <dbReference type="EMBL" id="KAH8040823.1"/>
    </source>
</evidence>
<organism evidence="1 2">
    <name type="scientific">Rhipicephalus microplus</name>
    <name type="common">Cattle tick</name>
    <name type="synonym">Boophilus microplus</name>
    <dbReference type="NCBI Taxonomy" id="6941"/>
    <lineage>
        <taxon>Eukaryota</taxon>
        <taxon>Metazoa</taxon>
        <taxon>Ecdysozoa</taxon>
        <taxon>Arthropoda</taxon>
        <taxon>Chelicerata</taxon>
        <taxon>Arachnida</taxon>
        <taxon>Acari</taxon>
        <taxon>Parasitiformes</taxon>
        <taxon>Ixodida</taxon>
        <taxon>Ixodoidea</taxon>
        <taxon>Ixodidae</taxon>
        <taxon>Rhipicephalinae</taxon>
        <taxon>Rhipicephalus</taxon>
        <taxon>Boophilus</taxon>
    </lineage>
</organism>